<gene>
    <name evidence="2" type="ORF">METZ01_LOCUS186839</name>
</gene>
<feature type="compositionally biased region" description="Polar residues" evidence="1">
    <location>
        <begin position="9"/>
        <end position="23"/>
    </location>
</feature>
<organism evidence="2">
    <name type="scientific">marine metagenome</name>
    <dbReference type="NCBI Taxonomy" id="408172"/>
    <lineage>
        <taxon>unclassified sequences</taxon>
        <taxon>metagenomes</taxon>
        <taxon>ecological metagenomes</taxon>
    </lineage>
</organism>
<feature type="non-terminal residue" evidence="2">
    <location>
        <position position="1"/>
    </location>
</feature>
<evidence type="ECO:0000256" key="1">
    <source>
        <dbReference type="SAM" id="MobiDB-lite"/>
    </source>
</evidence>
<evidence type="ECO:0000313" key="2">
    <source>
        <dbReference type="EMBL" id="SVB33985.1"/>
    </source>
</evidence>
<accession>A0A382D6T8</accession>
<reference evidence="2" key="1">
    <citation type="submission" date="2018-05" db="EMBL/GenBank/DDBJ databases">
        <authorList>
            <person name="Lanie J.A."/>
            <person name="Ng W.-L."/>
            <person name="Kazmierczak K.M."/>
            <person name="Andrzejewski T.M."/>
            <person name="Davidsen T.M."/>
            <person name="Wayne K.J."/>
            <person name="Tettelin H."/>
            <person name="Glass J.I."/>
            <person name="Rusch D."/>
            <person name="Podicherti R."/>
            <person name="Tsui H.-C.T."/>
            <person name="Winkler M.E."/>
        </authorList>
    </citation>
    <scope>NUCLEOTIDE SEQUENCE</scope>
</reference>
<dbReference type="AlphaFoldDB" id="A0A382D6T8"/>
<dbReference type="EMBL" id="UINC01037856">
    <property type="protein sequence ID" value="SVB33985.1"/>
    <property type="molecule type" value="Genomic_DNA"/>
</dbReference>
<protein>
    <submittedName>
        <fullName evidence="2">Uncharacterized protein</fullName>
    </submittedName>
</protein>
<sequence length="23" mass="2388">VGKDGASRRGNTGASSGSRFYWA</sequence>
<feature type="region of interest" description="Disordered" evidence="1">
    <location>
        <begin position="1"/>
        <end position="23"/>
    </location>
</feature>
<proteinExistence type="predicted"/>
<name>A0A382D6T8_9ZZZZ</name>